<keyword evidence="5 6" id="KW-0472">Membrane</keyword>
<dbReference type="Proteomes" id="UP000620559">
    <property type="component" value="Unassembled WGS sequence"/>
</dbReference>
<feature type="transmembrane region" description="Helical" evidence="6">
    <location>
        <begin position="159"/>
        <end position="180"/>
    </location>
</feature>
<organism evidence="8 9">
    <name type="scientific">Plectonema cf. radiosum LEGE 06105</name>
    <dbReference type="NCBI Taxonomy" id="945769"/>
    <lineage>
        <taxon>Bacteria</taxon>
        <taxon>Bacillati</taxon>
        <taxon>Cyanobacteriota</taxon>
        <taxon>Cyanophyceae</taxon>
        <taxon>Oscillatoriophycideae</taxon>
        <taxon>Oscillatoriales</taxon>
        <taxon>Microcoleaceae</taxon>
        <taxon>Plectonema</taxon>
    </lineage>
</organism>
<feature type="domain" description="VTT" evidence="7">
    <location>
        <begin position="66"/>
        <end position="182"/>
    </location>
</feature>
<evidence type="ECO:0000313" key="8">
    <source>
        <dbReference type="EMBL" id="MBE9215487.1"/>
    </source>
</evidence>
<name>A0A8J7K632_9CYAN</name>
<evidence type="ECO:0000256" key="1">
    <source>
        <dbReference type="ARBA" id="ARBA00004651"/>
    </source>
</evidence>
<evidence type="ECO:0000256" key="2">
    <source>
        <dbReference type="ARBA" id="ARBA00022475"/>
    </source>
</evidence>
<reference evidence="8" key="1">
    <citation type="submission" date="2020-10" db="EMBL/GenBank/DDBJ databases">
        <authorList>
            <person name="Castelo-Branco R."/>
            <person name="Eusebio N."/>
            <person name="Adriana R."/>
            <person name="Vieira A."/>
            <person name="Brugerolle De Fraissinette N."/>
            <person name="Rezende De Castro R."/>
            <person name="Schneider M.P."/>
            <person name="Vasconcelos V."/>
            <person name="Leao P.N."/>
        </authorList>
    </citation>
    <scope>NUCLEOTIDE SEQUENCE</scope>
    <source>
        <strain evidence="8">LEGE 06105</strain>
    </source>
</reference>
<feature type="transmembrane region" description="Helical" evidence="6">
    <location>
        <begin position="12"/>
        <end position="33"/>
    </location>
</feature>
<dbReference type="GO" id="GO:0005886">
    <property type="term" value="C:plasma membrane"/>
    <property type="evidence" value="ECO:0007669"/>
    <property type="project" value="UniProtKB-SubCell"/>
</dbReference>
<comment type="subcellular location">
    <subcellularLocation>
        <location evidence="1 6">Cell membrane</location>
        <topology evidence="1 6">Multi-pass membrane protein</topology>
    </subcellularLocation>
</comment>
<dbReference type="Pfam" id="PF09335">
    <property type="entry name" value="VTT_dom"/>
    <property type="match status" value="1"/>
</dbReference>
<evidence type="ECO:0000256" key="5">
    <source>
        <dbReference type="ARBA" id="ARBA00023136"/>
    </source>
</evidence>
<dbReference type="AlphaFoldDB" id="A0A8J7K632"/>
<gene>
    <name evidence="8" type="ORF">IQ247_22950</name>
</gene>
<accession>A0A8J7K632</accession>
<dbReference type="PANTHER" id="PTHR12677:SF49">
    <property type="entry name" value="TVP38_TMEM64 FAMILY MEMBRANE PROTEIN"/>
    <property type="match status" value="1"/>
</dbReference>
<evidence type="ECO:0000256" key="3">
    <source>
        <dbReference type="ARBA" id="ARBA00022692"/>
    </source>
</evidence>
<evidence type="ECO:0000259" key="7">
    <source>
        <dbReference type="Pfam" id="PF09335"/>
    </source>
</evidence>
<protein>
    <recommendedName>
        <fullName evidence="6">TVP38/TMEM64 family membrane protein</fullName>
    </recommendedName>
</protein>
<sequence>MQFTSNLKKIFIAAFFVIILYLIMAFALQTIGLDNAQLFIKQTGVWSPLVFIALCALSLIIAPLSGSSLFVIGGTLFGRHNAFLLSYIATIIGCSANFCISRKFGRKVVQRFIGKANLDELDKFINRFKNHRSIFYMIIIMPLSQDLISYAIGLTKIKYPHFLIALILSSTIVVSGYVYIGSSILETLIQSK</sequence>
<dbReference type="PANTHER" id="PTHR12677">
    <property type="entry name" value="GOLGI APPARATUS MEMBRANE PROTEIN TVP38-RELATED"/>
    <property type="match status" value="1"/>
</dbReference>
<dbReference type="EMBL" id="JADEWL010000102">
    <property type="protein sequence ID" value="MBE9215487.1"/>
    <property type="molecule type" value="Genomic_DNA"/>
</dbReference>
<keyword evidence="3 6" id="KW-0812">Transmembrane</keyword>
<keyword evidence="4 6" id="KW-1133">Transmembrane helix</keyword>
<dbReference type="InterPro" id="IPR032816">
    <property type="entry name" value="VTT_dom"/>
</dbReference>
<keyword evidence="9" id="KW-1185">Reference proteome</keyword>
<feature type="transmembrane region" description="Helical" evidence="6">
    <location>
        <begin position="82"/>
        <end position="100"/>
    </location>
</feature>
<dbReference type="RefSeq" id="WP_228059976.1">
    <property type="nucleotide sequence ID" value="NZ_JADEWL010000102.1"/>
</dbReference>
<dbReference type="InterPro" id="IPR015414">
    <property type="entry name" value="TMEM64"/>
</dbReference>
<comment type="caution">
    <text evidence="8">The sequence shown here is derived from an EMBL/GenBank/DDBJ whole genome shotgun (WGS) entry which is preliminary data.</text>
</comment>
<feature type="transmembrane region" description="Helical" evidence="6">
    <location>
        <begin position="133"/>
        <end position="153"/>
    </location>
</feature>
<proteinExistence type="inferred from homology"/>
<evidence type="ECO:0000256" key="4">
    <source>
        <dbReference type="ARBA" id="ARBA00022989"/>
    </source>
</evidence>
<feature type="transmembrane region" description="Helical" evidence="6">
    <location>
        <begin position="45"/>
        <end position="62"/>
    </location>
</feature>
<keyword evidence="2 6" id="KW-1003">Cell membrane</keyword>
<evidence type="ECO:0000256" key="6">
    <source>
        <dbReference type="RuleBase" id="RU366058"/>
    </source>
</evidence>
<evidence type="ECO:0000313" key="9">
    <source>
        <dbReference type="Proteomes" id="UP000620559"/>
    </source>
</evidence>
<comment type="similarity">
    <text evidence="6">Belongs to the TVP38/TMEM64 family.</text>
</comment>